<reference evidence="2 3" key="1">
    <citation type="submission" date="2019-12" db="EMBL/GenBank/DDBJ databases">
        <authorList>
            <person name="Li C."/>
            <person name="Zhao J."/>
        </authorList>
    </citation>
    <scope>NUCLEOTIDE SEQUENCE [LARGE SCALE GENOMIC DNA]</scope>
    <source>
        <strain evidence="2 3">NEAU-DD11</strain>
    </source>
</reference>
<gene>
    <name evidence="2" type="ORF">GPY61_12250</name>
</gene>
<dbReference type="RefSeq" id="WP_160408847.1">
    <property type="nucleotide sequence ID" value="NZ_WSES01000003.1"/>
</dbReference>
<evidence type="ECO:0000313" key="2">
    <source>
        <dbReference type="EMBL" id="MVW60701.1"/>
    </source>
</evidence>
<protein>
    <submittedName>
        <fullName evidence="2">Uncharacterized protein</fullName>
    </submittedName>
</protein>
<sequence length="95" mass="10454">MNPSNADTRLAHLSALLLETYQLAREEPIERFHDTVLDCLTAALPFEKAWWGHAVVIDTQRRTRREGCACSGKSTASANSRASCTSTRSRSSATT</sequence>
<organism evidence="2 3">
    <name type="scientific">Massilia cellulosiltytica</name>
    <dbReference type="NCBI Taxonomy" id="2683234"/>
    <lineage>
        <taxon>Bacteria</taxon>
        <taxon>Pseudomonadati</taxon>
        <taxon>Pseudomonadota</taxon>
        <taxon>Betaproteobacteria</taxon>
        <taxon>Burkholderiales</taxon>
        <taxon>Oxalobacteraceae</taxon>
        <taxon>Telluria group</taxon>
        <taxon>Massilia</taxon>
    </lineage>
</organism>
<comment type="caution">
    <text evidence="2">The sequence shown here is derived from an EMBL/GenBank/DDBJ whole genome shotgun (WGS) entry which is preliminary data.</text>
</comment>
<keyword evidence="3" id="KW-1185">Reference proteome</keyword>
<dbReference type="EMBL" id="WSES01000003">
    <property type="protein sequence ID" value="MVW60701.1"/>
    <property type="molecule type" value="Genomic_DNA"/>
</dbReference>
<proteinExistence type="predicted"/>
<feature type="compositionally biased region" description="Low complexity" evidence="1">
    <location>
        <begin position="74"/>
        <end position="95"/>
    </location>
</feature>
<accession>A0A7X3FZ52</accession>
<dbReference type="AlphaFoldDB" id="A0A7X3FZ52"/>
<evidence type="ECO:0000313" key="3">
    <source>
        <dbReference type="Proteomes" id="UP000443353"/>
    </source>
</evidence>
<dbReference type="Proteomes" id="UP000443353">
    <property type="component" value="Unassembled WGS sequence"/>
</dbReference>
<feature type="region of interest" description="Disordered" evidence="1">
    <location>
        <begin position="69"/>
        <end position="95"/>
    </location>
</feature>
<name>A0A7X3FZ52_9BURK</name>
<evidence type="ECO:0000256" key="1">
    <source>
        <dbReference type="SAM" id="MobiDB-lite"/>
    </source>
</evidence>